<sequence>MGARPLPVSGPLADARTAVAFLTRIPVSDGRTLDAAGLSRAATWFPAVGLLVGGVLGGTRLLADLAVDPAPATLLALFAAIVITGGFHEDGLADVSDAYGAHVTRERRLEILKDSRVGTYGGLALVFMVLLPFSVLVGLSGEDVLLAALTAHVLGRWSVLPHSLLAAPARAGGSGTLVRATPVGLAVTSVFAVAVAVLCAGVGPGLLAVGVAVVLTFGGGLVLARQFGGVTGDSFGAVNKVVELATYVVLAAAWS</sequence>
<protein>
    <recommendedName>
        <fullName evidence="6 19">Adenosylcobinamide-GDP ribazoletransferase</fullName>
        <ecNumber evidence="5 19">2.7.8.26</ecNumber>
    </recommendedName>
    <alternativeName>
        <fullName evidence="16 19">Cobalamin synthase</fullName>
    </alternativeName>
    <alternativeName>
        <fullName evidence="15 19">Cobalamin-5'-phosphate synthase</fullName>
    </alternativeName>
</protein>
<evidence type="ECO:0000256" key="16">
    <source>
        <dbReference type="ARBA" id="ARBA00032853"/>
    </source>
</evidence>
<evidence type="ECO:0000256" key="9">
    <source>
        <dbReference type="ARBA" id="ARBA00022679"/>
    </source>
</evidence>
<feature type="transmembrane region" description="Helical" evidence="19">
    <location>
        <begin position="204"/>
        <end position="224"/>
    </location>
</feature>
<evidence type="ECO:0000256" key="10">
    <source>
        <dbReference type="ARBA" id="ARBA00022692"/>
    </source>
</evidence>
<keyword evidence="7 19" id="KW-1003">Cell membrane</keyword>
<dbReference type="NCBIfam" id="TIGR00317">
    <property type="entry name" value="cobS"/>
    <property type="match status" value="1"/>
</dbReference>
<comment type="pathway">
    <text evidence="3 19">Cofactor biosynthesis; adenosylcobalamin biosynthesis; adenosylcobalamin from cob(II)yrinate a,c-diamide: step 7/7.</text>
</comment>
<dbReference type="Pfam" id="PF02654">
    <property type="entry name" value="CobS"/>
    <property type="match status" value="1"/>
</dbReference>
<dbReference type="GO" id="GO:0008818">
    <property type="term" value="F:cobalamin 5'-phosphate synthase activity"/>
    <property type="evidence" value="ECO:0007669"/>
    <property type="project" value="UniProtKB-UniRule"/>
</dbReference>
<dbReference type="EMBL" id="PYYB01000003">
    <property type="protein sequence ID" value="PTL55799.1"/>
    <property type="molecule type" value="Genomic_DNA"/>
</dbReference>
<comment type="catalytic activity">
    <reaction evidence="18 19">
        <text>alpha-ribazole 5'-phosphate + adenosylcob(III)inamide-GDP = adenosylcob(III)alamin 5'-phosphate + GMP + H(+)</text>
        <dbReference type="Rhea" id="RHEA:23560"/>
        <dbReference type="ChEBI" id="CHEBI:15378"/>
        <dbReference type="ChEBI" id="CHEBI:57918"/>
        <dbReference type="ChEBI" id="CHEBI:58115"/>
        <dbReference type="ChEBI" id="CHEBI:60487"/>
        <dbReference type="ChEBI" id="CHEBI:60493"/>
        <dbReference type="EC" id="2.7.8.26"/>
    </reaction>
</comment>
<dbReference type="HAMAP" id="MF_00719">
    <property type="entry name" value="CobS"/>
    <property type="match status" value="1"/>
</dbReference>
<evidence type="ECO:0000256" key="4">
    <source>
        <dbReference type="ARBA" id="ARBA00010561"/>
    </source>
</evidence>
<name>A0A2T4UE59_9ACTN</name>
<evidence type="ECO:0000256" key="8">
    <source>
        <dbReference type="ARBA" id="ARBA00022573"/>
    </source>
</evidence>
<evidence type="ECO:0000256" key="14">
    <source>
        <dbReference type="ARBA" id="ARBA00025228"/>
    </source>
</evidence>
<dbReference type="AlphaFoldDB" id="A0A2T4UE59"/>
<reference evidence="20 21" key="1">
    <citation type="submission" date="2018-03" db="EMBL/GenBank/DDBJ databases">
        <title>Aquarubrobacter algicola gen. nov., sp. nov., a novel actinobacterium isolated from shallow eutrophic lake during the end of cyanobacterial harmful algal blooms.</title>
        <authorList>
            <person name="Chun S.J."/>
        </authorList>
    </citation>
    <scope>NUCLEOTIDE SEQUENCE [LARGE SCALE GENOMIC DNA]</scope>
    <source>
        <strain evidence="20 21">Seoho-28</strain>
    </source>
</reference>
<evidence type="ECO:0000256" key="12">
    <source>
        <dbReference type="ARBA" id="ARBA00022989"/>
    </source>
</evidence>
<evidence type="ECO:0000256" key="13">
    <source>
        <dbReference type="ARBA" id="ARBA00023136"/>
    </source>
</evidence>
<evidence type="ECO:0000256" key="1">
    <source>
        <dbReference type="ARBA" id="ARBA00001946"/>
    </source>
</evidence>
<evidence type="ECO:0000256" key="19">
    <source>
        <dbReference type="HAMAP-Rule" id="MF_00719"/>
    </source>
</evidence>
<comment type="subcellular location">
    <subcellularLocation>
        <location evidence="2 19">Cell membrane</location>
        <topology evidence="2 19">Multi-pass membrane protein</topology>
    </subcellularLocation>
</comment>
<keyword evidence="21" id="KW-1185">Reference proteome</keyword>
<gene>
    <name evidence="19 20" type="primary">cobS</name>
    <name evidence="20" type="ORF">C7Y72_17815</name>
</gene>
<proteinExistence type="inferred from homology"/>
<dbReference type="EC" id="2.7.8.26" evidence="5 19"/>
<dbReference type="PANTHER" id="PTHR34148">
    <property type="entry name" value="ADENOSYLCOBINAMIDE-GDP RIBAZOLETRANSFERASE"/>
    <property type="match status" value="1"/>
</dbReference>
<keyword evidence="13 19" id="KW-0472">Membrane</keyword>
<dbReference type="GO" id="GO:0009236">
    <property type="term" value="P:cobalamin biosynthetic process"/>
    <property type="evidence" value="ECO:0007669"/>
    <property type="project" value="UniProtKB-UniRule"/>
</dbReference>
<evidence type="ECO:0000256" key="6">
    <source>
        <dbReference type="ARBA" id="ARBA00015850"/>
    </source>
</evidence>
<feature type="transmembrane region" description="Helical" evidence="19">
    <location>
        <begin position="69"/>
        <end position="87"/>
    </location>
</feature>
<keyword evidence="9 19" id="KW-0808">Transferase</keyword>
<dbReference type="InterPro" id="IPR003805">
    <property type="entry name" value="CobS"/>
</dbReference>
<dbReference type="GO" id="GO:0051073">
    <property type="term" value="F:adenosylcobinamide-GDP ribazoletransferase activity"/>
    <property type="evidence" value="ECO:0007669"/>
    <property type="project" value="UniProtKB-UniRule"/>
</dbReference>
<dbReference type="UniPathway" id="UPA00148">
    <property type="reaction ID" value="UER00238"/>
</dbReference>
<evidence type="ECO:0000256" key="11">
    <source>
        <dbReference type="ARBA" id="ARBA00022842"/>
    </source>
</evidence>
<comment type="catalytic activity">
    <reaction evidence="17 19">
        <text>alpha-ribazole + adenosylcob(III)inamide-GDP = adenosylcob(III)alamin + GMP + H(+)</text>
        <dbReference type="Rhea" id="RHEA:16049"/>
        <dbReference type="ChEBI" id="CHEBI:10329"/>
        <dbReference type="ChEBI" id="CHEBI:15378"/>
        <dbReference type="ChEBI" id="CHEBI:18408"/>
        <dbReference type="ChEBI" id="CHEBI:58115"/>
        <dbReference type="ChEBI" id="CHEBI:60487"/>
        <dbReference type="EC" id="2.7.8.26"/>
    </reaction>
</comment>
<organism evidence="20 21">
    <name type="scientific">Paraconexibacter algicola</name>
    <dbReference type="NCBI Taxonomy" id="2133960"/>
    <lineage>
        <taxon>Bacteria</taxon>
        <taxon>Bacillati</taxon>
        <taxon>Actinomycetota</taxon>
        <taxon>Thermoleophilia</taxon>
        <taxon>Solirubrobacterales</taxon>
        <taxon>Paraconexibacteraceae</taxon>
        <taxon>Paraconexibacter</taxon>
    </lineage>
</organism>
<comment type="function">
    <text evidence="14 19">Joins adenosylcobinamide-GDP and alpha-ribazole to generate adenosylcobalamin (Ado-cobalamin). Also synthesizes adenosylcobalamin 5'-phosphate from adenosylcobinamide-GDP and alpha-ribazole 5'-phosphate.</text>
</comment>
<keyword evidence="11 19" id="KW-0460">Magnesium</keyword>
<feature type="transmembrane region" description="Helical" evidence="19">
    <location>
        <begin position="177"/>
        <end position="198"/>
    </location>
</feature>
<dbReference type="PANTHER" id="PTHR34148:SF1">
    <property type="entry name" value="ADENOSYLCOBINAMIDE-GDP RIBAZOLETRANSFERASE"/>
    <property type="match status" value="1"/>
</dbReference>
<keyword evidence="8 19" id="KW-0169">Cobalamin biosynthesis</keyword>
<keyword evidence="10 19" id="KW-0812">Transmembrane</keyword>
<feature type="transmembrane region" description="Helical" evidence="19">
    <location>
        <begin position="145"/>
        <end position="165"/>
    </location>
</feature>
<evidence type="ECO:0000313" key="20">
    <source>
        <dbReference type="EMBL" id="PTL55799.1"/>
    </source>
</evidence>
<feature type="transmembrane region" description="Helical" evidence="19">
    <location>
        <begin position="117"/>
        <end position="139"/>
    </location>
</feature>
<evidence type="ECO:0000256" key="5">
    <source>
        <dbReference type="ARBA" id="ARBA00013200"/>
    </source>
</evidence>
<comment type="cofactor">
    <cofactor evidence="1 19">
        <name>Mg(2+)</name>
        <dbReference type="ChEBI" id="CHEBI:18420"/>
    </cofactor>
</comment>
<evidence type="ECO:0000256" key="7">
    <source>
        <dbReference type="ARBA" id="ARBA00022475"/>
    </source>
</evidence>
<evidence type="ECO:0000256" key="15">
    <source>
        <dbReference type="ARBA" id="ARBA00032605"/>
    </source>
</evidence>
<keyword evidence="12 19" id="KW-1133">Transmembrane helix</keyword>
<comment type="caution">
    <text evidence="20">The sequence shown here is derived from an EMBL/GenBank/DDBJ whole genome shotgun (WGS) entry which is preliminary data.</text>
</comment>
<evidence type="ECO:0000256" key="2">
    <source>
        <dbReference type="ARBA" id="ARBA00004651"/>
    </source>
</evidence>
<feature type="transmembrane region" description="Helical" evidence="19">
    <location>
        <begin position="41"/>
        <end position="63"/>
    </location>
</feature>
<dbReference type="Proteomes" id="UP000240739">
    <property type="component" value="Unassembled WGS sequence"/>
</dbReference>
<evidence type="ECO:0000256" key="3">
    <source>
        <dbReference type="ARBA" id="ARBA00004663"/>
    </source>
</evidence>
<accession>A0A2T4UE59</accession>
<comment type="similarity">
    <text evidence="4 19">Belongs to the CobS family.</text>
</comment>
<evidence type="ECO:0000313" key="21">
    <source>
        <dbReference type="Proteomes" id="UP000240739"/>
    </source>
</evidence>
<dbReference type="GO" id="GO:0005886">
    <property type="term" value="C:plasma membrane"/>
    <property type="evidence" value="ECO:0007669"/>
    <property type="project" value="UniProtKB-SubCell"/>
</dbReference>
<evidence type="ECO:0000256" key="18">
    <source>
        <dbReference type="ARBA" id="ARBA00049504"/>
    </source>
</evidence>
<evidence type="ECO:0000256" key="17">
    <source>
        <dbReference type="ARBA" id="ARBA00048623"/>
    </source>
</evidence>